<dbReference type="InterPro" id="IPR043917">
    <property type="entry name" value="DUF5753"/>
</dbReference>
<dbReference type="SUPFAM" id="SSF47413">
    <property type="entry name" value="lambda repressor-like DNA-binding domains"/>
    <property type="match status" value="1"/>
</dbReference>
<dbReference type="GO" id="GO:0003677">
    <property type="term" value="F:DNA binding"/>
    <property type="evidence" value="ECO:0007669"/>
    <property type="project" value="InterPro"/>
</dbReference>
<dbReference type="InterPro" id="IPR001387">
    <property type="entry name" value="Cro/C1-type_HTH"/>
</dbReference>
<dbReference type="Proteomes" id="UP000032458">
    <property type="component" value="Unassembled WGS sequence"/>
</dbReference>
<accession>A0A0D7CEG8</accession>
<reference evidence="2 3" key="1">
    <citation type="submission" date="2014-09" db="EMBL/GenBank/DDBJ databases">
        <title>Draft genome sequence of Streptomyces natalensis ATCC 27448, producer of the antifungal pimaricin.</title>
        <authorList>
            <person name="Mendes M.V."/>
            <person name="Beites T."/>
            <person name="Pires S."/>
            <person name="Santos C.L."/>
            <person name="Moradas-Ferreira P."/>
        </authorList>
    </citation>
    <scope>NUCLEOTIDE SEQUENCE [LARGE SCALE GENOMIC DNA]</scope>
    <source>
        <strain evidence="2 3">ATCC 27448</strain>
    </source>
</reference>
<comment type="caution">
    <text evidence="2">The sequence shown here is derived from an EMBL/GenBank/DDBJ whole genome shotgun (WGS) entry which is preliminary data.</text>
</comment>
<organism evidence="2 3">
    <name type="scientific">Streptomyces natalensis ATCC 27448</name>
    <dbReference type="NCBI Taxonomy" id="1240678"/>
    <lineage>
        <taxon>Bacteria</taxon>
        <taxon>Bacillati</taxon>
        <taxon>Actinomycetota</taxon>
        <taxon>Actinomycetes</taxon>
        <taxon>Kitasatosporales</taxon>
        <taxon>Streptomycetaceae</taxon>
        <taxon>Streptomyces</taxon>
    </lineage>
</organism>
<evidence type="ECO:0000313" key="3">
    <source>
        <dbReference type="Proteomes" id="UP000032458"/>
    </source>
</evidence>
<proteinExistence type="predicted"/>
<name>A0A0D7CEG8_9ACTN</name>
<dbReference type="SMART" id="SM00530">
    <property type="entry name" value="HTH_XRE"/>
    <property type="match status" value="1"/>
</dbReference>
<dbReference type="Gene3D" id="1.10.260.40">
    <property type="entry name" value="lambda repressor-like DNA-binding domains"/>
    <property type="match status" value="1"/>
</dbReference>
<dbReference type="InterPro" id="IPR010982">
    <property type="entry name" value="Lambda_DNA-bd_dom_sf"/>
</dbReference>
<dbReference type="Pfam" id="PF19054">
    <property type="entry name" value="DUF5753"/>
    <property type="match status" value="1"/>
</dbReference>
<keyword evidence="3" id="KW-1185">Reference proteome</keyword>
<evidence type="ECO:0000313" key="2">
    <source>
        <dbReference type="EMBL" id="KIZ14446.1"/>
    </source>
</evidence>
<feature type="domain" description="HTH cro/C1-type" evidence="1">
    <location>
        <begin position="21"/>
        <end position="77"/>
    </location>
</feature>
<dbReference type="Pfam" id="PF13560">
    <property type="entry name" value="HTH_31"/>
    <property type="match status" value="1"/>
</dbReference>
<dbReference type="PROSITE" id="PS50943">
    <property type="entry name" value="HTH_CROC1"/>
    <property type="match status" value="1"/>
</dbReference>
<dbReference type="AlphaFoldDB" id="A0A0D7CEG8"/>
<dbReference type="CDD" id="cd00093">
    <property type="entry name" value="HTH_XRE"/>
    <property type="match status" value="1"/>
</dbReference>
<protein>
    <submittedName>
        <fullName evidence="2">XRE family transcriptional regulator</fullName>
    </submittedName>
</protein>
<gene>
    <name evidence="2" type="ORF">SNA_35770</name>
</gene>
<evidence type="ECO:0000259" key="1">
    <source>
        <dbReference type="PROSITE" id="PS50943"/>
    </source>
</evidence>
<sequence length="284" mass="31676">MHTPPSSSTVKEARVSFGRRLREIRKDSGLTARALAVLAGWHESKCSRIENGSRAPSYDDIRSYAEHCGVPHLANDLIDTARGIDGMYVEWRQLERSGLRRVQESVLPIWERTLRYRIYSSWLVPGPVQTAAYIRAVLTSIRDRRRLVDDVEDAVRVRVAKQRIVHEGNHRFSIILEESALRYRIGGVETMAGQLGHLLAVAKLPSVSLGIIPLTADRSGLWPVEGFFLFDDVQANVELVSAHLTIVQRHEIGLYAETFAALSEQAEYGAGARALITKAIEALG</sequence>
<dbReference type="PATRIC" id="fig|1240678.4.peg.7618"/>
<dbReference type="EMBL" id="JRKI01000061">
    <property type="protein sequence ID" value="KIZ14446.1"/>
    <property type="molecule type" value="Genomic_DNA"/>
</dbReference>